<dbReference type="Pfam" id="PF04233">
    <property type="entry name" value="Phage_Mu_F"/>
    <property type="match status" value="1"/>
</dbReference>
<evidence type="ECO:0000313" key="2">
    <source>
        <dbReference type="EMBL" id="KKL99491.1"/>
    </source>
</evidence>
<comment type="caution">
    <text evidence="2">The sequence shown here is derived from an EMBL/GenBank/DDBJ whole genome shotgun (WGS) entry which is preliminary data.</text>
</comment>
<dbReference type="NCBIfam" id="TIGR01537">
    <property type="entry name" value="portal_HK97"/>
    <property type="match status" value="1"/>
</dbReference>
<dbReference type="AlphaFoldDB" id="A0A0F9H916"/>
<evidence type="ECO:0000259" key="1">
    <source>
        <dbReference type="Pfam" id="PF04233"/>
    </source>
</evidence>
<protein>
    <recommendedName>
        <fullName evidence="1">Phage head morphogenesis domain-containing protein</fullName>
    </recommendedName>
</protein>
<dbReference type="InterPro" id="IPR006427">
    <property type="entry name" value="Portal_HK97"/>
</dbReference>
<dbReference type="Pfam" id="PF04860">
    <property type="entry name" value="Phage_portal"/>
    <property type="match status" value="1"/>
</dbReference>
<dbReference type="EMBL" id="LAZR01017661">
    <property type="protein sequence ID" value="KKL99491.1"/>
    <property type="molecule type" value="Genomic_DNA"/>
</dbReference>
<feature type="domain" description="Phage head morphogenesis" evidence="1">
    <location>
        <begin position="611"/>
        <end position="713"/>
    </location>
</feature>
<dbReference type="InterPro" id="IPR006528">
    <property type="entry name" value="Phage_head_morphogenesis_dom"/>
</dbReference>
<dbReference type="InterPro" id="IPR006944">
    <property type="entry name" value="Phage/GTA_portal"/>
</dbReference>
<reference evidence="2" key="1">
    <citation type="journal article" date="2015" name="Nature">
        <title>Complex archaea that bridge the gap between prokaryotes and eukaryotes.</title>
        <authorList>
            <person name="Spang A."/>
            <person name="Saw J.H."/>
            <person name="Jorgensen S.L."/>
            <person name="Zaremba-Niedzwiedzka K."/>
            <person name="Martijn J."/>
            <person name="Lind A.E."/>
            <person name="van Eijk R."/>
            <person name="Schleper C."/>
            <person name="Guy L."/>
            <person name="Ettema T.J."/>
        </authorList>
    </citation>
    <scope>NUCLEOTIDE SEQUENCE</scope>
</reference>
<name>A0A0F9H916_9ZZZZ</name>
<sequence length="729" mass="81343">MAGALSNLIDTARVSQGLPPAFSPSTKDVNFPKFVFPTDKPWGISPDTNTDEYQALYMIQKDVFRCVSLKSNALAALPKKVFRIMPDGKKVDVTEHPDFALLKNPSPYMNEYDFWEATGGFIELTGECPWAMVLNGLGKPLEINPLRPDKIVVIPDKQDLVSHYEFRNGMNKFRIETDEMIFLKYWNPNSDFRGLSPLRAATSRIEQDLRATKSNLAILKSGSNPSGVLTVEDGEGHDEIDQPTWDRFVADFRQQYEGEAKRGKMMLLRGAMKWQQLGLTNQEMQFMEMLTMAGNSVGEVYGVPPALRMQFQEASKLANVKEQKELFWDPTMRTMARKLAAMITSQLLSRLSNMPSLVFEFDFSTVEALQPDKTAQAERFQKGIRTGAVSPEDYREIVLGLPRTNDPNTNARYIETGLVPIAMAGLPPAEATTERGLVDTFDFIMGEALTHYNPDPVSVKSFKQEASEVMAQRWREMHETKAIASLERIRQSEGEKMRQGIARLFKQQGAEVVANLNAQRAFWGSVSKQDFEVEAVSFNVDEWVQRFEDEGKIHIAAALSAAAADLDIALVDGAVFDLSGDPGAVQWVNHRAREYATLINKTTQKEVDAILRGAVGDGLSIGDTTDLIKNFFTAKAEQHAEVVARTEIISASNKGRLESMKVNGFEFHMWTTQRDERVRDEHALMGGEVVEIDKAFSNGDAWPQSIGERCATIPQREGSPAATPTEAAS</sequence>
<gene>
    <name evidence="2" type="ORF">LCGC14_1813890</name>
</gene>
<proteinExistence type="predicted"/>
<organism evidence="2">
    <name type="scientific">marine sediment metagenome</name>
    <dbReference type="NCBI Taxonomy" id="412755"/>
    <lineage>
        <taxon>unclassified sequences</taxon>
        <taxon>metagenomes</taxon>
        <taxon>ecological metagenomes</taxon>
    </lineage>
</organism>
<accession>A0A0F9H916</accession>